<evidence type="ECO:0000256" key="1">
    <source>
        <dbReference type="ARBA" id="ARBA00023015"/>
    </source>
</evidence>
<dbReference type="SMART" id="SM00354">
    <property type="entry name" value="HTH_LACI"/>
    <property type="match status" value="1"/>
</dbReference>
<feature type="domain" description="HTH cro/C1-type" evidence="6">
    <location>
        <begin position="12"/>
        <end position="55"/>
    </location>
</feature>
<evidence type="ECO:0000313" key="8">
    <source>
        <dbReference type="Proteomes" id="UP001500403"/>
    </source>
</evidence>
<dbReference type="Proteomes" id="UP001500403">
    <property type="component" value="Unassembled WGS sequence"/>
</dbReference>
<sequence length="270" mass="29914">MVSASPRKREPTIHEVARVAGVSHGTVSRVLNGARHVSPTAQRAVEDAIDATGYIPNRQARRLVTRQTGSVVAVITESRTPFPGESGSLQILRGCVRALARHEMSVEVVFTGTEEGKARRRQLDRHIAGRRVQGVLLIPHRFDVLPDWLVGQGAFPTVLYGRPEGVSRRVARVMTDDLEGAHAVASHLHASGRRRITALSGPSDSPAGRDRLEVRVSHRLQHRFAPRQHPRLVICPARRHHAVGREKLWKPARPRHPHGESFTTLCPREA</sequence>
<keyword evidence="3" id="KW-0804">Transcription</keyword>
<dbReference type="SUPFAM" id="SSF47413">
    <property type="entry name" value="lambda repressor-like DNA-binding domains"/>
    <property type="match status" value="1"/>
</dbReference>
<dbReference type="Gene3D" id="3.40.50.2300">
    <property type="match status" value="2"/>
</dbReference>
<name>A0ABP6K6E1_9ACTN</name>
<evidence type="ECO:0000259" key="6">
    <source>
        <dbReference type="PROSITE" id="PS50943"/>
    </source>
</evidence>
<evidence type="ECO:0000259" key="5">
    <source>
        <dbReference type="PROSITE" id="PS50932"/>
    </source>
</evidence>
<organism evidence="7 8">
    <name type="scientific">Streptomyces enissocaesilis</name>
    <dbReference type="NCBI Taxonomy" id="332589"/>
    <lineage>
        <taxon>Bacteria</taxon>
        <taxon>Bacillati</taxon>
        <taxon>Actinomycetota</taxon>
        <taxon>Actinomycetes</taxon>
        <taxon>Kitasatosporales</taxon>
        <taxon>Streptomycetaceae</taxon>
        <taxon>Streptomyces</taxon>
        <taxon>Streptomyces rochei group</taxon>
    </lineage>
</organism>
<dbReference type="PANTHER" id="PTHR30146">
    <property type="entry name" value="LACI-RELATED TRANSCRIPTIONAL REPRESSOR"/>
    <property type="match status" value="1"/>
</dbReference>
<dbReference type="PANTHER" id="PTHR30146:SF109">
    <property type="entry name" value="HTH-TYPE TRANSCRIPTIONAL REGULATOR GALS"/>
    <property type="match status" value="1"/>
</dbReference>
<protein>
    <recommendedName>
        <fullName evidence="9">LacI family transcriptional regulator</fullName>
    </recommendedName>
</protein>
<evidence type="ECO:0000256" key="2">
    <source>
        <dbReference type="ARBA" id="ARBA00023125"/>
    </source>
</evidence>
<comment type="caution">
    <text evidence="7">The sequence shown here is derived from an EMBL/GenBank/DDBJ whole genome shotgun (WGS) entry which is preliminary data.</text>
</comment>
<reference evidence="8" key="1">
    <citation type="journal article" date="2019" name="Int. J. Syst. Evol. Microbiol.">
        <title>The Global Catalogue of Microorganisms (GCM) 10K type strain sequencing project: providing services to taxonomists for standard genome sequencing and annotation.</title>
        <authorList>
            <consortium name="The Broad Institute Genomics Platform"/>
            <consortium name="The Broad Institute Genome Sequencing Center for Infectious Disease"/>
            <person name="Wu L."/>
            <person name="Ma J."/>
        </authorList>
    </citation>
    <scope>NUCLEOTIDE SEQUENCE [LARGE SCALE GENOMIC DNA]</scope>
    <source>
        <strain evidence="8">JCM 9088</strain>
    </source>
</reference>
<proteinExistence type="predicted"/>
<dbReference type="InterPro" id="IPR028082">
    <property type="entry name" value="Peripla_BP_I"/>
</dbReference>
<dbReference type="CDD" id="cd01392">
    <property type="entry name" value="HTH_LacI"/>
    <property type="match status" value="1"/>
</dbReference>
<dbReference type="InterPro" id="IPR001387">
    <property type="entry name" value="Cro/C1-type_HTH"/>
</dbReference>
<evidence type="ECO:0000256" key="3">
    <source>
        <dbReference type="ARBA" id="ARBA00023163"/>
    </source>
</evidence>
<dbReference type="InterPro" id="IPR010982">
    <property type="entry name" value="Lambda_DNA-bd_dom_sf"/>
</dbReference>
<gene>
    <name evidence="7" type="ORF">GCM10010446_60050</name>
</gene>
<dbReference type="PROSITE" id="PS50943">
    <property type="entry name" value="HTH_CROC1"/>
    <property type="match status" value="1"/>
</dbReference>
<evidence type="ECO:0008006" key="9">
    <source>
        <dbReference type="Google" id="ProtNLM"/>
    </source>
</evidence>
<dbReference type="Pfam" id="PF00356">
    <property type="entry name" value="LacI"/>
    <property type="match status" value="1"/>
</dbReference>
<dbReference type="EMBL" id="BAAAUD010000058">
    <property type="protein sequence ID" value="GAA2966337.1"/>
    <property type="molecule type" value="Genomic_DNA"/>
</dbReference>
<feature type="domain" description="HTH lacI-type" evidence="5">
    <location>
        <begin position="11"/>
        <end position="65"/>
    </location>
</feature>
<accession>A0ABP6K6E1</accession>
<keyword evidence="8" id="KW-1185">Reference proteome</keyword>
<dbReference type="PROSITE" id="PS50932">
    <property type="entry name" value="HTH_LACI_2"/>
    <property type="match status" value="1"/>
</dbReference>
<dbReference type="Gene3D" id="1.10.260.40">
    <property type="entry name" value="lambda repressor-like DNA-binding domains"/>
    <property type="match status" value="1"/>
</dbReference>
<evidence type="ECO:0000313" key="7">
    <source>
        <dbReference type="EMBL" id="GAA2966337.1"/>
    </source>
</evidence>
<dbReference type="InterPro" id="IPR000843">
    <property type="entry name" value="HTH_LacI"/>
</dbReference>
<dbReference type="SUPFAM" id="SSF53822">
    <property type="entry name" value="Periplasmic binding protein-like I"/>
    <property type="match status" value="1"/>
</dbReference>
<feature type="region of interest" description="Disordered" evidence="4">
    <location>
        <begin position="251"/>
        <end position="270"/>
    </location>
</feature>
<evidence type="ECO:0000256" key="4">
    <source>
        <dbReference type="SAM" id="MobiDB-lite"/>
    </source>
</evidence>
<keyword evidence="1" id="KW-0805">Transcription regulation</keyword>
<dbReference type="PROSITE" id="PS00356">
    <property type="entry name" value="HTH_LACI_1"/>
    <property type="match status" value="1"/>
</dbReference>
<keyword evidence="2" id="KW-0238">DNA-binding</keyword>
<dbReference type="PRINTS" id="PR00036">
    <property type="entry name" value="HTHLACI"/>
</dbReference>